<organism evidence="4 5">
    <name type="scientific">Dichanthelium oligosanthes</name>
    <dbReference type="NCBI Taxonomy" id="888268"/>
    <lineage>
        <taxon>Eukaryota</taxon>
        <taxon>Viridiplantae</taxon>
        <taxon>Streptophyta</taxon>
        <taxon>Embryophyta</taxon>
        <taxon>Tracheophyta</taxon>
        <taxon>Spermatophyta</taxon>
        <taxon>Magnoliopsida</taxon>
        <taxon>Liliopsida</taxon>
        <taxon>Poales</taxon>
        <taxon>Poaceae</taxon>
        <taxon>PACMAD clade</taxon>
        <taxon>Panicoideae</taxon>
        <taxon>Panicodae</taxon>
        <taxon>Paniceae</taxon>
        <taxon>Dichantheliinae</taxon>
        <taxon>Dichanthelium</taxon>
    </lineage>
</organism>
<keyword evidence="1" id="KW-0472">Membrane</keyword>
<dbReference type="PANTHER" id="PTHR33122">
    <property type="entry name" value="LIPID BINDING PROTEIN-RELATED"/>
    <property type="match status" value="1"/>
</dbReference>
<dbReference type="AlphaFoldDB" id="A0A1E5VZ11"/>
<dbReference type="STRING" id="888268.A0A1E5VZ11"/>
<evidence type="ECO:0000313" key="5">
    <source>
        <dbReference type="Proteomes" id="UP000095767"/>
    </source>
</evidence>
<dbReference type="OrthoDB" id="678526at2759"/>
<feature type="signal peptide" evidence="2">
    <location>
        <begin position="1"/>
        <end position="21"/>
    </location>
</feature>
<protein>
    <recommendedName>
        <fullName evidence="3">Bifunctional inhibitor/plant lipid transfer protein/seed storage helical domain-containing protein</fullName>
    </recommendedName>
</protein>
<proteinExistence type="predicted"/>
<evidence type="ECO:0000313" key="4">
    <source>
        <dbReference type="EMBL" id="OEL30369.1"/>
    </source>
</evidence>
<name>A0A1E5VZ11_9POAL</name>
<evidence type="ECO:0000256" key="1">
    <source>
        <dbReference type="SAM" id="Phobius"/>
    </source>
</evidence>
<feature type="domain" description="Bifunctional inhibitor/plant lipid transfer protein/seed storage helical" evidence="3">
    <location>
        <begin position="157"/>
        <end position="240"/>
    </location>
</feature>
<sequence>MMRGLLVLAVLVAAACQIAEGAGECGATPPDTMALRLAPCASAAQDPSSAPSAGCCNAVHTIGKQSPQCLCAVMLSNTAKTAGIKPEVAISIPKRCNLADRPVGYKCGVLKPQRHWATATTTMAPTRSLFLLALVLLAGGAAVVLAAPRGAAADGECGATRPDHLALKLAPCASAVEDPESSPSGGCCAAVRDIGRRHSPECLCALLLSDTGRHSGINLEDVITIPKRCNLASRPVGYKCGEYTLPGLHE</sequence>
<feature type="chain" id="PRO_5009188615" description="Bifunctional inhibitor/plant lipid transfer protein/seed storage helical domain-containing protein" evidence="2">
    <location>
        <begin position="22"/>
        <end position="250"/>
    </location>
</feature>
<dbReference type="GO" id="GO:0005504">
    <property type="term" value="F:fatty acid binding"/>
    <property type="evidence" value="ECO:0007669"/>
    <property type="project" value="InterPro"/>
</dbReference>
<feature type="domain" description="Bifunctional inhibitor/plant lipid transfer protein/seed storage helical" evidence="3">
    <location>
        <begin position="25"/>
        <end position="107"/>
    </location>
</feature>
<dbReference type="SMART" id="SM00499">
    <property type="entry name" value="AAI"/>
    <property type="match status" value="2"/>
</dbReference>
<dbReference type="CDD" id="cd00010">
    <property type="entry name" value="AAI_LTSS"/>
    <property type="match status" value="2"/>
</dbReference>
<evidence type="ECO:0000256" key="2">
    <source>
        <dbReference type="SAM" id="SignalP"/>
    </source>
</evidence>
<dbReference type="GO" id="GO:0009627">
    <property type="term" value="P:systemic acquired resistance"/>
    <property type="evidence" value="ECO:0007669"/>
    <property type="project" value="InterPro"/>
</dbReference>
<dbReference type="SUPFAM" id="SSF47699">
    <property type="entry name" value="Bifunctional inhibitor/lipid-transfer protein/seed storage 2S albumin"/>
    <property type="match status" value="2"/>
</dbReference>
<accession>A0A1E5VZ11</accession>
<dbReference type="PANTHER" id="PTHR33122:SF4">
    <property type="entry name" value="OS04G0415800 PROTEIN"/>
    <property type="match status" value="1"/>
</dbReference>
<keyword evidence="5" id="KW-1185">Reference proteome</keyword>
<dbReference type="PROSITE" id="PS51257">
    <property type="entry name" value="PROKAR_LIPOPROTEIN"/>
    <property type="match status" value="1"/>
</dbReference>
<keyword evidence="1" id="KW-1133">Transmembrane helix</keyword>
<feature type="transmembrane region" description="Helical" evidence="1">
    <location>
        <begin position="129"/>
        <end position="147"/>
    </location>
</feature>
<comment type="caution">
    <text evidence="4">The sequence shown here is derived from an EMBL/GenBank/DDBJ whole genome shotgun (WGS) entry which is preliminary data.</text>
</comment>
<keyword evidence="2" id="KW-0732">Signal</keyword>
<gene>
    <name evidence="4" type="ORF">BAE44_0008612</name>
</gene>
<dbReference type="InterPro" id="IPR039265">
    <property type="entry name" value="DIR1-like"/>
</dbReference>
<dbReference type="InterPro" id="IPR036312">
    <property type="entry name" value="Bifun_inhib/LTP/seed_sf"/>
</dbReference>
<dbReference type="Proteomes" id="UP000095767">
    <property type="component" value="Unassembled WGS sequence"/>
</dbReference>
<dbReference type="EMBL" id="LWDX02025817">
    <property type="protein sequence ID" value="OEL30369.1"/>
    <property type="molecule type" value="Genomic_DNA"/>
</dbReference>
<keyword evidence="1" id="KW-0812">Transmembrane</keyword>
<evidence type="ECO:0000259" key="3">
    <source>
        <dbReference type="SMART" id="SM00499"/>
    </source>
</evidence>
<reference evidence="4 5" key="1">
    <citation type="submission" date="2016-09" db="EMBL/GenBank/DDBJ databases">
        <title>The draft genome of Dichanthelium oligosanthes: A C3 panicoid grass species.</title>
        <authorList>
            <person name="Studer A.J."/>
            <person name="Schnable J.C."/>
            <person name="Brutnell T.P."/>
        </authorList>
    </citation>
    <scope>NUCLEOTIDE SEQUENCE [LARGE SCALE GENOMIC DNA]</scope>
    <source>
        <strain evidence="5">cv. Kellogg 1175</strain>
        <tissue evidence="4">Leaf</tissue>
    </source>
</reference>
<dbReference type="InterPro" id="IPR016140">
    <property type="entry name" value="Bifunc_inhib/LTP/seed_store"/>
</dbReference>
<dbReference type="Pfam" id="PF14368">
    <property type="entry name" value="LTP_2"/>
    <property type="match status" value="2"/>
</dbReference>
<dbReference type="Gene3D" id="1.10.110.10">
    <property type="entry name" value="Plant lipid-transfer and hydrophobic proteins"/>
    <property type="match status" value="2"/>
</dbReference>